<dbReference type="AlphaFoldDB" id="A0A382RLU6"/>
<keyword evidence="1" id="KW-1133">Transmembrane helix</keyword>
<dbReference type="InterPro" id="IPR019099">
    <property type="entry name" value="Uncharacterised_PGPGW_TM"/>
</dbReference>
<feature type="non-terminal residue" evidence="2">
    <location>
        <position position="1"/>
    </location>
</feature>
<organism evidence="2">
    <name type="scientific">marine metagenome</name>
    <dbReference type="NCBI Taxonomy" id="408172"/>
    <lineage>
        <taxon>unclassified sequences</taxon>
        <taxon>metagenomes</taxon>
        <taxon>ecological metagenomes</taxon>
    </lineage>
</organism>
<proteinExistence type="predicted"/>
<gene>
    <name evidence="2" type="ORF">METZ01_LOCUS350941</name>
</gene>
<evidence type="ECO:0000313" key="2">
    <source>
        <dbReference type="EMBL" id="SVC98087.1"/>
    </source>
</evidence>
<evidence type="ECO:0000256" key="1">
    <source>
        <dbReference type="SAM" id="Phobius"/>
    </source>
</evidence>
<protein>
    <recommendedName>
        <fullName evidence="3">Transmembrane protein (PGPGW)</fullName>
    </recommendedName>
</protein>
<keyword evidence="1" id="KW-0812">Transmembrane</keyword>
<dbReference type="EMBL" id="UINC01122340">
    <property type="protein sequence ID" value="SVC98087.1"/>
    <property type="molecule type" value="Genomic_DNA"/>
</dbReference>
<reference evidence="2" key="1">
    <citation type="submission" date="2018-05" db="EMBL/GenBank/DDBJ databases">
        <authorList>
            <person name="Lanie J.A."/>
            <person name="Ng W.-L."/>
            <person name="Kazmierczak K.M."/>
            <person name="Andrzejewski T.M."/>
            <person name="Davidsen T.M."/>
            <person name="Wayne K.J."/>
            <person name="Tettelin H."/>
            <person name="Glass J.I."/>
            <person name="Rusch D."/>
            <person name="Podicherti R."/>
            <person name="Tsui H.-C.T."/>
            <person name="Winkler M.E."/>
        </authorList>
    </citation>
    <scope>NUCLEOTIDE SEQUENCE</scope>
</reference>
<feature type="transmembrane region" description="Helical" evidence="1">
    <location>
        <begin position="82"/>
        <end position="107"/>
    </location>
</feature>
<keyword evidence="1" id="KW-0472">Membrane</keyword>
<accession>A0A382RLU6</accession>
<evidence type="ECO:0008006" key="3">
    <source>
        <dbReference type="Google" id="ProtNLM"/>
    </source>
</evidence>
<dbReference type="Pfam" id="PF09656">
    <property type="entry name" value="PGPGW"/>
    <property type="match status" value="1"/>
</dbReference>
<name>A0A382RLU6_9ZZZZ</name>
<feature type="transmembrane region" description="Helical" evidence="1">
    <location>
        <begin position="20"/>
        <end position="43"/>
    </location>
</feature>
<sequence length="146" mass="16398">KIMEKLFFLFDWAAGHPVLAAQLVLASLALAVVYAVGVFFAVIHMSSDYFVHKTPAEATWRRQHPLLRLLFRVLKNVAGGGLVLLGLAMLVLPGQGILTILIGLTFLDFPGKRRLEIWIVQRPSIRHRVDRVRKKAGRPRLILPDS</sequence>